<sequence length="201" mass="20130">MSLRVDPAILRALAGTLTGASDEIGTLEAAAGVESASSAASRTDDGGAMSSVKPALREVIVAIAALLVVVGVAACDGSVSNAAPVVVATSETAKPGLDATVILDNAVVFADTSCSMPQCAGLKAKISGFPGVTSVEYHNIQDAYQRFDDKASSKDFGGLVKPGDVPADFTMRISDADALGQLKSALAGMPGYKDIGADPVG</sequence>
<dbReference type="Proteomes" id="UP000322244">
    <property type="component" value="Unassembled WGS sequence"/>
</dbReference>
<protein>
    <recommendedName>
        <fullName evidence="1">FtsX extracellular domain-containing protein</fullName>
    </recommendedName>
</protein>
<dbReference type="OrthoDB" id="9812531at2"/>
<proteinExistence type="predicted"/>
<dbReference type="Gene3D" id="3.30.70.3040">
    <property type="match status" value="1"/>
</dbReference>
<dbReference type="EMBL" id="VLNY01000005">
    <property type="protein sequence ID" value="KAA0022480.1"/>
    <property type="molecule type" value="Genomic_DNA"/>
</dbReference>
<comment type="caution">
    <text evidence="2">The sequence shown here is derived from an EMBL/GenBank/DDBJ whole genome shotgun (WGS) entry which is preliminary data.</text>
</comment>
<organism evidence="2 3">
    <name type="scientific">Antrihabitans cavernicola</name>
    <dbReference type="NCBI Taxonomy" id="2495913"/>
    <lineage>
        <taxon>Bacteria</taxon>
        <taxon>Bacillati</taxon>
        <taxon>Actinomycetota</taxon>
        <taxon>Actinomycetes</taxon>
        <taxon>Mycobacteriales</taxon>
        <taxon>Nocardiaceae</taxon>
        <taxon>Antrihabitans</taxon>
    </lineage>
</organism>
<dbReference type="RefSeq" id="WP_149430536.1">
    <property type="nucleotide sequence ID" value="NZ_VLNY01000005.1"/>
</dbReference>
<evidence type="ECO:0000313" key="2">
    <source>
        <dbReference type="EMBL" id="KAA0022480.1"/>
    </source>
</evidence>
<gene>
    <name evidence="2" type="ORF">FOY51_12275</name>
</gene>
<reference evidence="2 3" key="1">
    <citation type="submission" date="2019-07" db="EMBL/GenBank/DDBJ databases">
        <title>Rhodococcus cavernicolus sp. nov., isolated from a cave.</title>
        <authorList>
            <person name="Lee S.D."/>
        </authorList>
    </citation>
    <scope>NUCLEOTIDE SEQUENCE [LARGE SCALE GENOMIC DNA]</scope>
    <source>
        <strain evidence="2 3">C1-24</strain>
    </source>
</reference>
<accession>A0A5A7S8L8</accession>
<keyword evidence="3" id="KW-1185">Reference proteome</keyword>
<evidence type="ECO:0000313" key="3">
    <source>
        <dbReference type="Proteomes" id="UP000322244"/>
    </source>
</evidence>
<feature type="domain" description="FtsX extracellular" evidence="1">
    <location>
        <begin position="108"/>
        <end position="191"/>
    </location>
</feature>
<dbReference type="Pfam" id="PF18075">
    <property type="entry name" value="FtsX_ECD"/>
    <property type="match status" value="1"/>
</dbReference>
<dbReference type="AlphaFoldDB" id="A0A5A7S8L8"/>
<evidence type="ECO:0000259" key="1">
    <source>
        <dbReference type="Pfam" id="PF18075"/>
    </source>
</evidence>
<name>A0A5A7S8L8_9NOCA</name>
<dbReference type="InterPro" id="IPR040690">
    <property type="entry name" value="FtsX_ECD"/>
</dbReference>